<dbReference type="RefSeq" id="WP_234366093.1">
    <property type="nucleotide sequence ID" value="NZ_CP021744.1"/>
</dbReference>
<evidence type="ECO:0000313" key="2">
    <source>
        <dbReference type="Proteomes" id="UP000195755"/>
    </source>
</evidence>
<dbReference type="Proteomes" id="UP000195755">
    <property type="component" value="Chromosome"/>
</dbReference>
<name>A0A1Z2L5P0_9ACTN</name>
<gene>
    <name evidence="1" type="ORF">SMD11_4005</name>
</gene>
<reference evidence="1 2" key="1">
    <citation type="submission" date="2017-06" db="EMBL/GenBank/DDBJ databases">
        <title>Streptomyces albireticuli Genome sequencing and assembly.</title>
        <authorList>
            <person name="Wang Y."/>
            <person name="Du B."/>
            <person name="Ding Y."/>
            <person name="Liu H."/>
            <person name="Hou Q."/>
            <person name="Liu K."/>
            <person name="Yao L."/>
            <person name="Wang C."/>
        </authorList>
    </citation>
    <scope>NUCLEOTIDE SEQUENCE [LARGE SCALE GENOMIC DNA]</scope>
    <source>
        <strain evidence="1 2">MDJK11</strain>
    </source>
</reference>
<sequence length="133" mass="13782">MTLSAAECSALEELATQWLELGADDADVVRALTAGLPPDVHSPGALARRRLVDKMPPERPPADVAATARPPLRIVECTVCRAPGRPEAFPGGVCRQCRGEAEPAPSSGVPPAGVPARIAAIRAAVRTCGRSVD</sequence>
<dbReference type="AlphaFoldDB" id="A0A1Z2L5P0"/>
<protein>
    <submittedName>
        <fullName evidence="1">Uncharacterized protein</fullName>
    </submittedName>
</protein>
<accession>A0A1Z2L5P0</accession>
<evidence type="ECO:0000313" key="1">
    <source>
        <dbReference type="EMBL" id="ARZ69619.1"/>
    </source>
</evidence>
<organism evidence="1 2">
    <name type="scientific">Streptomyces albireticuli</name>
    <dbReference type="NCBI Taxonomy" id="1940"/>
    <lineage>
        <taxon>Bacteria</taxon>
        <taxon>Bacillati</taxon>
        <taxon>Actinomycetota</taxon>
        <taxon>Actinomycetes</taxon>
        <taxon>Kitasatosporales</taxon>
        <taxon>Streptomycetaceae</taxon>
        <taxon>Streptomyces</taxon>
    </lineage>
</organism>
<proteinExistence type="predicted"/>
<dbReference type="KEGG" id="salj:SMD11_4005"/>
<dbReference type="EMBL" id="CP021744">
    <property type="protein sequence ID" value="ARZ69619.1"/>
    <property type="molecule type" value="Genomic_DNA"/>
</dbReference>